<evidence type="ECO:0000256" key="1">
    <source>
        <dbReference type="SAM" id="SignalP"/>
    </source>
</evidence>
<dbReference type="OMA" id="ACERYEN"/>
<dbReference type="AlphaFoldDB" id="C5KCB1"/>
<gene>
    <name evidence="2" type="ORF">Pmar_PMAR027640</name>
</gene>
<dbReference type="EMBL" id="GG671975">
    <property type="protein sequence ID" value="EER17924.1"/>
    <property type="molecule type" value="Genomic_DNA"/>
</dbReference>
<feature type="signal peptide" evidence="1">
    <location>
        <begin position="1"/>
        <end position="19"/>
    </location>
</feature>
<evidence type="ECO:0000313" key="2">
    <source>
        <dbReference type="EMBL" id="EER17924.1"/>
    </source>
</evidence>
<dbReference type="OrthoDB" id="415258at2759"/>
<dbReference type="RefSeq" id="XP_002786128.1">
    <property type="nucleotide sequence ID" value="XM_002786082.1"/>
</dbReference>
<protein>
    <submittedName>
        <fullName evidence="2">Uncharacterized protein</fullName>
    </submittedName>
</protein>
<dbReference type="Proteomes" id="UP000007800">
    <property type="component" value="Unassembled WGS sequence"/>
</dbReference>
<sequence>MARLLNIFATIAGVMSIQADPFADDLVANFTALLGNPDVHKFIDKALMDAPAPPKPNSRELEEVHVDGDLAGGRRHYPFCSKCKTIHSTAINAYFIQQITEICRRPVPGSLLIDEFCTHLKKRIASLDQVLNGYIFVRSRALQLATTACIGTNQCPTHDAYNAFLNPIVPGRLVDFTRFYYYPSRPFRNVRTCFDELLREMLDFAYHRVKHACERYENEDPEELCGYVAADSHFGRGLIVGSVGIAKLATGYCVRDQCSEFL</sequence>
<evidence type="ECO:0000313" key="3">
    <source>
        <dbReference type="Proteomes" id="UP000007800"/>
    </source>
</evidence>
<accession>C5KCB1</accession>
<keyword evidence="3" id="KW-1185">Reference proteome</keyword>
<keyword evidence="1" id="KW-0732">Signal</keyword>
<feature type="chain" id="PRO_5002954274" evidence="1">
    <location>
        <begin position="20"/>
        <end position="262"/>
    </location>
</feature>
<organism evidence="3">
    <name type="scientific">Perkinsus marinus (strain ATCC 50983 / TXsc)</name>
    <dbReference type="NCBI Taxonomy" id="423536"/>
    <lineage>
        <taxon>Eukaryota</taxon>
        <taxon>Sar</taxon>
        <taxon>Alveolata</taxon>
        <taxon>Perkinsozoa</taxon>
        <taxon>Perkinsea</taxon>
        <taxon>Perkinsida</taxon>
        <taxon>Perkinsidae</taxon>
        <taxon>Perkinsus</taxon>
    </lineage>
</organism>
<reference evidence="2 3" key="1">
    <citation type="submission" date="2008-07" db="EMBL/GenBank/DDBJ databases">
        <authorList>
            <person name="El-Sayed N."/>
            <person name="Caler E."/>
            <person name="Inman J."/>
            <person name="Amedeo P."/>
            <person name="Hass B."/>
            <person name="Wortman J."/>
        </authorList>
    </citation>
    <scope>NUCLEOTIDE SEQUENCE [LARGE SCALE GENOMIC DNA]</scope>
    <source>
        <strain evidence="3">ATCC 50983 / TXsc</strain>
    </source>
</reference>
<proteinExistence type="predicted"/>
<dbReference type="GeneID" id="9063185"/>
<name>C5KCB1_PERM5</name>
<dbReference type="InParanoid" id="C5KCB1"/>